<keyword evidence="2" id="KW-1185">Reference proteome</keyword>
<dbReference type="RefSeq" id="WP_261497420.1">
    <property type="nucleotide sequence ID" value="NZ_JAOCQF010000004.1"/>
</dbReference>
<dbReference type="EMBL" id="JAOCQF010000004">
    <property type="protein sequence ID" value="MCT8331512.1"/>
    <property type="molecule type" value="Genomic_DNA"/>
</dbReference>
<sequence>MYAAHAFPAERALRDPADALRWAQAQQPGILKPSGFLTLVALGDAALPALAEAMDLCEADTVFALTQWPVPALRLSVWAGAPAVPVLSGPDAAAVLDRSLDLAWPGDQVVILAPHGHDSGRIAQLKGRAAPADVFVVAV</sequence>
<evidence type="ECO:0000313" key="1">
    <source>
        <dbReference type="EMBL" id="MCT8331512.1"/>
    </source>
</evidence>
<proteinExistence type="predicted"/>
<dbReference type="Proteomes" id="UP001205601">
    <property type="component" value="Unassembled WGS sequence"/>
</dbReference>
<accession>A0ABT2NRF4</accession>
<comment type="caution">
    <text evidence="1">The sequence shown here is derived from an EMBL/GenBank/DDBJ whole genome shotgun (WGS) entry which is preliminary data.</text>
</comment>
<evidence type="ECO:0000313" key="2">
    <source>
        <dbReference type="Proteomes" id="UP001205601"/>
    </source>
</evidence>
<protein>
    <submittedName>
        <fullName evidence="1">Uncharacterized protein</fullName>
    </submittedName>
</protein>
<gene>
    <name evidence="1" type="ORF">N5I32_18505</name>
</gene>
<reference evidence="2" key="1">
    <citation type="submission" date="2023-07" db="EMBL/GenBank/DDBJ databases">
        <title>Defluviimonas sediminis sp. nov., isolated from mangrove sediment.</title>
        <authorList>
            <person name="Liu L."/>
            <person name="Li J."/>
            <person name="Huang Y."/>
            <person name="Pan J."/>
            <person name="Li M."/>
        </authorList>
    </citation>
    <scope>NUCLEOTIDE SEQUENCE [LARGE SCALE GENOMIC DNA]</scope>
    <source>
        <strain evidence="2">FT324</strain>
    </source>
</reference>
<name>A0ABT2NRF4_9RHOB</name>
<organism evidence="1 2">
    <name type="scientific">Albidovulum sediminis</name>
    <dbReference type="NCBI Taxonomy" id="3066345"/>
    <lineage>
        <taxon>Bacteria</taxon>
        <taxon>Pseudomonadati</taxon>
        <taxon>Pseudomonadota</taxon>
        <taxon>Alphaproteobacteria</taxon>
        <taxon>Rhodobacterales</taxon>
        <taxon>Paracoccaceae</taxon>
        <taxon>Albidovulum</taxon>
    </lineage>
</organism>